<protein>
    <recommendedName>
        <fullName evidence="4">Holin</fullName>
    </recommendedName>
</protein>
<keyword evidence="1" id="KW-1133">Transmembrane helix</keyword>
<reference evidence="2 3" key="1">
    <citation type="submission" date="2020-08" db="EMBL/GenBank/DDBJ databases">
        <title>Genomic Encyclopedia of Type Strains, Phase IV (KMG-IV): sequencing the most valuable type-strain genomes for metagenomic binning, comparative biology and taxonomic classification.</title>
        <authorList>
            <person name="Goeker M."/>
        </authorList>
    </citation>
    <scope>NUCLEOTIDE SEQUENCE [LARGE SCALE GENOMIC DNA]</scope>
    <source>
        <strain evidence="2 3">DSM 27939</strain>
    </source>
</reference>
<evidence type="ECO:0000313" key="2">
    <source>
        <dbReference type="EMBL" id="MBB5363980.1"/>
    </source>
</evidence>
<evidence type="ECO:0000256" key="1">
    <source>
        <dbReference type="SAM" id="Phobius"/>
    </source>
</evidence>
<dbReference type="AlphaFoldDB" id="A0A7W8JVG2"/>
<evidence type="ECO:0000313" key="3">
    <source>
        <dbReference type="Proteomes" id="UP000552709"/>
    </source>
</evidence>
<dbReference type="RefSeq" id="WP_184133722.1">
    <property type="nucleotide sequence ID" value="NZ_JACHFL010000008.1"/>
</dbReference>
<keyword evidence="1" id="KW-0812">Transmembrane</keyword>
<organism evidence="2 3">
    <name type="scientific">Deinococcus humi</name>
    <dbReference type="NCBI Taxonomy" id="662880"/>
    <lineage>
        <taxon>Bacteria</taxon>
        <taxon>Thermotogati</taxon>
        <taxon>Deinococcota</taxon>
        <taxon>Deinococci</taxon>
        <taxon>Deinococcales</taxon>
        <taxon>Deinococcaceae</taxon>
        <taxon>Deinococcus</taxon>
    </lineage>
</organism>
<accession>A0A7W8JVG2</accession>
<comment type="caution">
    <text evidence="2">The sequence shown here is derived from an EMBL/GenBank/DDBJ whole genome shotgun (WGS) entry which is preliminary data.</text>
</comment>
<evidence type="ECO:0008006" key="4">
    <source>
        <dbReference type="Google" id="ProtNLM"/>
    </source>
</evidence>
<sequence length="144" mass="14890">MANIKPTDSILAGVDWQVLAYAAGMAAIMSLLTTLRARRLQHEAGVPLSSWMSLIPDTLLGGIIGAAFAVAIPEYIKPLKTFVGTFVLAGLGGILGPRVTDWISVNGLDTLLDYLGSGAGRLSKAVAGRKKAAANDGGKDDDPA</sequence>
<name>A0A7W8JVG2_9DEIO</name>
<dbReference type="Proteomes" id="UP000552709">
    <property type="component" value="Unassembled WGS sequence"/>
</dbReference>
<keyword evidence="1" id="KW-0472">Membrane</keyword>
<proteinExistence type="predicted"/>
<keyword evidence="3" id="KW-1185">Reference proteome</keyword>
<gene>
    <name evidence="2" type="ORF">HNQ08_003087</name>
</gene>
<dbReference type="EMBL" id="JACHFL010000008">
    <property type="protein sequence ID" value="MBB5363980.1"/>
    <property type="molecule type" value="Genomic_DNA"/>
</dbReference>
<feature type="transmembrane region" description="Helical" evidence="1">
    <location>
        <begin position="18"/>
        <end position="37"/>
    </location>
</feature>
<feature type="transmembrane region" description="Helical" evidence="1">
    <location>
        <begin position="58"/>
        <end position="76"/>
    </location>
</feature>